<feature type="non-terminal residue" evidence="1">
    <location>
        <position position="106"/>
    </location>
</feature>
<organism evidence="1 2">
    <name type="scientific">Perkinsus olseni</name>
    <name type="common">Perkinsus atlanticus</name>
    <dbReference type="NCBI Taxonomy" id="32597"/>
    <lineage>
        <taxon>Eukaryota</taxon>
        <taxon>Sar</taxon>
        <taxon>Alveolata</taxon>
        <taxon>Perkinsozoa</taxon>
        <taxon>Perkinsea</taxon>
        <taxon>Perkinsida</taxon>
        <taxon>Perkinsidae</taxon>
        <taxon>Perkinsus</taxon>
    </lineage>
</organism>
<dbReference type="Proteomes" id="UP000574390">
    <property type="component" value="Unassembled WGS sequence"/>
</dbReference>
<gene>
    <name evidence="1" type="ORF">FOZ62_010232</name>
</gene>
<protein>
    <submittedName>
        <fullName evidence="1">Uncharacterized protein</fullName>
    </submittedName>
</protein>
<accession>A0A7J6RTG5</accession>
<comment type="caution">
    <text evidence="1">The sequence shown here is derived from an EMBL/GenBank/DDBJ whole genome shotgun (WGS) entry which is preliminary data.</text>
</comment>
<proteinExistence type="predicted"/>
<evidence type="ECO:0000313" key="1">
    <source>
        <dbReference type="EMBL" id="KAF4723635.1"/>
    </source>
</evidence>
<name>A0A7J6RTG5_PEROL</name>
<sequence>SSAHEVNCKRPFTLHGHCTTLQSLQCNTGIRYLRTNRDSRFRGIITATPIEWLDETYSSVDYRLYYSHCSTDLVPAHIELICYLGLTRPSLMGMDASESFSSSEEA</sequence>
<reference evidence="1 2" key="1">
    <citation type="submission" date="2020-04" db="EMBL/GenBank/DDBJ databases">
        <title>Perkinsus olseni comparative genomics.</title>
        <authorList>
            <person name="Bogema D.R."/>
        </authorList>
    </citation>
    <scope>NUCLEOTIDE SEQUENCE [LARGE SCALE GENOMIC DNA]</scope>
    <source>
        <strain evidence="1">ATCC PRA-205</strain>
    </source>
</reference>
<evidence type="ECO:0000313" key="2">
    <source>
        <dbReference type="Proteomes" id="UP000574390"/>
    </source>
</evidence>
<dbReference type="AlphaFoldDB" id="A0A7J6RTG5"/>
<dbReference type="EMBL" id="JABANM010019965">
    <property type="protein sequence ID" value="KAF4723635.1"/>
    <property type="molecule type" value="Genomic_DNA"/>
</dbReference>